<evidence type="ECO:0000313" key="4">
    <source>
        <dbReference type="Proteomes" id="UP000231136"/>
    </source>
</evidence>
<keyword evidence="1" id="KW-0238">DNA-binding</keyword>
<dbReference type="Pfam" id="PF01381">
    <property type="entry name" value="HTH_3"/>
    <property type="match status" value="1"/>
</dbReference>
<evidence type="ECO:0000313" key="3">
    <source>
        <dbReference type="EMBL" id="PIP85366.1"/>
    </source>
</evidence>
<dbReference type="CDD" id="cd00093">
    <property type="entry name" value="HTH_XRE"/>
    <property type="match status" value="1"/>
</dbReference>
<evidence type="ECO:0000259" key="2">
    <source>
        <dbReference type="PROSITE" id="PS50943"/>
    </source>
</evidence>
<proteinExistence type="predicted"/>
<dbReference type="PANTHER" id="PTHR46797:SF24">
    <property type="entry name" value="DNA-BINDING PHAGE PROTEIN"/>
    <property type="match status" value="1"/>
</dbReference>
<dbReference type="AlphaFoldDB" id="A0A2H0DT60"/>
<dbReference type="Proteomes" id="UP000231136">
    <property type="component" value="Unassembled WGS sequence"/>
</dbReference>
<dbReference type="GO" id="GO:0003677">
    <property type="term" value="F:DNA binding"/>
    <property type="evidence" value="ECO:0007669"/>
    <property type="project" value="UniProtKB-KW"/>
</dbReference>
<gene>
    <name evidence="3" type="ORF">COW83_04700</name>
</gene>
<dbReference type="InterPro" id="IPR050807">
    <property type="entry name" value="TransReg_Diox_bact_type"/>
</dbReference>
<dbReference type="PROSITE" id="PS50943">
    <property type="entry name" value="HTH_CROC1"/>
    <property type="match status" value="1"/>
</dbReference>
<dbReference type="EMBL" id="PCTR01000137">
    <property type="protein sequence ID" value="PIP85366.1"/>
    <property type="molecule type" value="Genomic_DNA"/>
</dbReference>
<sequence>MSEKLREIRRSKKLTQQELADKAGLHLTYVGHLEQGTYHPTVFVMWKIAKALGVSMNELTEF</sequence>
<comment type="caution">
    <text evidence="3">The sequence shown here is derived from an EMBL/GenBank/DDBJ whole genome shotgun (WGS) entry which is preliminary data.</text>
</comment>
<dbReference type="PANTHER" id="PTHR46797">
    <property type="entry name" value="HTH-TYPE TRANSCRIPTIONAL REGULATOR"/>
    <property type="match status" value="1"/>
</dbReference>
<dbReference type="Gene3D" id="1.10.260.40">
    <property type="entry name" value="lambda repressor-like DNA-binding domains"/>
    <property type="match status" value="1"/>
</dbReference>
<organism evidence="3 4">
    <name type="scientific">Candidatus Collierbacteria bacterium CG22_combo_CG10-13_8_21_14_all_43_12</name>
    <dbReference type="NCBI Taxonomy" id="1974537"/>
    <lineage>
        <taxon>Bacteria</taxon>
        <taxon>Candidatus Collieribacteriota</taxon>
    </lineage>
</organism>
<dbReference type="SUPFAM" id="SSF47413">
    <property type="entry name" value="lambda repressor-like DNA-binding domains"/>
    <property type="match status" value="1"/>
</dbReference>
<dbReference type="GO" id="GO:0005829">
    <property type="term" value="C:cytosol"/>
    <property type="evidence" value="ECO:0007669"/>
    <property type="project" value="TreeGrafter"/>
</dbReference>
<accession>A0A2H0DT60</accession>
<dbReference type="SMART" id="SM00530">
    <property type="entry name" value="HTH_XRE"/>
    <property type="match status" value="1"/>
</dbReference>
<protein>
    <submittedName>
        <fullName evidence="3">Transcriptional regulator</fullName>
    </submittedName>
</protein>
<dbReference type="InterPro" id="IPR001387">
    <property type="entry name" value="Cro/C1-type_HTH"/>
</dbReference>
<evidence type="ECO:0000256" key="1">
    <source>
        <dbReference type="ARBA" id="ARBA00023125"/>
    </source>
</evidence>
<dbReference type="GO" id="GO:0003700">
    <property type="term" value="F:DNA-binding transcription factor activity"/>
    <property type="evidence" value="ECO:0007669"/>
    <property type="project" value="TreeGrafter"/>
</dbReference>
<reference evidence="3 4" key="1">
    <citation type="submission" date="2017-09" db="EMBL/GenBank/DDBJ databases">
        <title>Depth-based differentiation of microbial function through sediment-hosted aquifers and enrichment of novel symbionts in the deep terrestrial subsurface.</title>
        <authorList>
            <person name="Probst A.J."/>
            <person name="Ladd B."/>
            <person name="Jarett J.K."/>
            <person name="Geller-Mcgrath D.E."/>
            <person name="Sieber C.M."/>
            <person name="Emerson J.B."/>
            <person name="Anantharaman K."/>
            <person name="Thomas B.C."/>
            <person name="Malmstrom R."/>
            <person name="Stieglmeier M."/>
            <person name="Klingl A."/>
            <person name="Woyke T."/>
            <person name="Ryan C.M."/>
            <person name="Banfield J.F."/>
        </authorList>
    </citation>
    <scope>NUCLEOTIDE SEQUENCE [LARGE SCALE GENOMIC DNA]</scope>
    <source>
        <strain evidence="3">CG22_combo_CG10-13_8_21_14_all_43_12</strain>
    </source>
</reference>
<dbReference type="InterPro" id="IPR010982">
    <property type="entry name" value="Lambda_DNA-bd_dom_sf"/>
</dbReference>
<name>A0A2H0DT60_9BACT</name>
<feature type="domain" description="HTH cro/C1-type" evidence="2">
    <location>
        <begin position="5"/>
        <end position="59"/>
    </location>
</feature>